<dbReference type="Proteomes" id="UP001341840">
    <property type="component" value="Unassembled WGS sequence"/>
</dbReference>
<name>A0ABU6QX10_9FABA</name>
<feature type="non-terminal residue" evidence="1">
    <location>
        <position position="1"/>
    </location>
</feature>
<sequence>ALSILRIHGLGILTPYISVFSGAGSSLESGEACCKLLLSRLSSGLSSFRCICPGELECYVYESESSVCSATLSAERVRGAVSHIGVLQFLVSEQFFPCEPEEWNCYASEHNLNQRIMRKMLPKAII</sequence>
<evidence type="ECO:0000313" key="2">
    <source>
        <dbReference type="Proteomes" id="UP001341840"/>
    </source>
</evidence>
<comment type="caution">
    <text evidence="1">The sequence shown here is derived from an EMBL/GenBank/DDBJ whole genome shotgun (WGS) entry which is preliminary data.</text>
</comment>
<keyword evidence="2" id="KW-1185">Reference proteome</keyword>
<reference evidence="1 2" key="1">
    <citation type="journal article" date="2023" name="Plants (Basel)">
        <title>Bridging the Gap: Combining Genomics and Transcriptomics Approaches to Understand Stylosanthes scabra, an Orphan Legume from the Brazilian Caatinga.</title>
        <authorList>
            <person name="Ferreira-Neto J.R.C."/>
            <person name="da Silva M.D."/>
            <person name="Binneck E."/>
            <person name="de Melo N.F."/>
            <person name="da Silva R.H."/>
            <person name="de Melo A.L.T.M."/>
            <person name="Pandolfi V."/>
            <person name="Bustamante F.O."/>
            <person name="Brasileiro-Vidal A.C."/>
            <person name="Benko-Iseppon A.M."/>
        </authorList>
    </citation>
    <scope>NUCLEOTIDE SEQUENCE [LARGE SCALE GENOMIC DNA]</scope>
    <source>
        <tissue evidence="1">Leaves</tissue>
    </source>
</reference>
<protein>
    <submittedName>
        <fullName evidence="1">Uncharacterized protein</fullName>
    </submittedName>
</protein>
<organism evidence="1 2">
    <name type="scientific">Stylosanthes scabra</name>
    <dbReference type="NCBI Taxonomy" id="79078"/>
    <lineage>
        <taxon>Eukaryota</taxon>
        <taxon>Viridiplantae</taxon>
        <taxon>Streptophyta</taxon>
        <taxon>Embryophyta</taxon>
        <taxon>Tracheophyta</taxon>
        <taxon>Spermatophyta</taxon>
        <taxon>Magnoliopsida</taxon>
        <taxon>eudicotyledons</taxon>
        <taxon>Gunneridae</taxon>
        <taxon>Pentapetalae</taxon>
        <taxon>rosids</taxon>
        <taxon>fabids</taxon>
        <taxon>Fabales</taxon>
        <taxon>Fabaceae</taxon>
        <taxon>Papilionoideae</taxon>
        <taxon>50 kb inversion clade</taxon>
        <taxon>dalbergioids sensu lato</taxon>
        <taxon>Dalbergieae</taxon>
        <taxon>Pterocarpus clade</taxon>
        <taxon>Stylosanthes</taxon>
    </lineage>
</organism>
<accession>A0ABU6QX10</accession>
<gene>
    <name evidence="1" type="ORF">PIB30_095142</name>
</gene>
<evidence type="ECO:0000313" key="1">
    <source>
        <dbReference type="EMBL" id="MED6115905.1"/>
    </source>
</evidence>
<proteinExistence type="predicted"/>
<dbReference type="EMBL" id="JASCZI010002153">
    <property type="protein sequence ID" value="MED6115905.1"/>
    <property type="molecule type" value="Genomic_DNA"/>
</dbReference>